<feature type="signal peptide" evidence="1">
    <location>
        <begin position="1"/>
        <end position="24"/>
    </location>
</feature>
<feature type="non-terminal residue" evidence="2">
    <location>
        <position position="92"/>
    </location>
</feature>
<proteinExistence type="predicted"/>
<gene>
    <name evidence="2" type="ORF">STRIP9103_01090</name>
</gene>
<evidence type="ECO:0008006" key="4">
    <source>
        <dbReference type="Google" id="ProtNLM"/>
    </source>
</evidence>
<keyword evidence="1" id="KW-0732">Signal</keyword>
<evidence type="ECO:0000313" key="2">
    <source>
        <dbReference type="EMBL" id="EKX64440.1"/>
    </source>
</evidence>
<dbReference type="Proteomes" id="UP000010411">
    <property type="component" value="Unassembled WGS sequence"/>
</dbReference>
<feature type="chain" id="PRO_5038878587" description="Tat pathway signal sequence domain protein" evidence="1">
    <location>
        <begin position="25"/>
        <end position="92"/>
    </location>
</feature>
<evidence type="ECO:0000313" key="3">
    <source>
        <dbReference type="Proteomes" id="UP000010411"/>
    </source>
</evidence>
<sequence>MTRRGARFRTVLTVLAAWSVLAGAALVGAAPAGAVSRAVELAPGIEYTRFDIQAAKGVAQAHVLSVDLRSRQVGVGLLYPGKWPRGRPCPGW</sequence>
<comment type="caution">
    <text evidence="2">The sequence shown here is derived from an EMBL/GenBank/DDBJ whole genome shotgun (WGS) entry which is preliminary data.</text>
</comment>
<evidence type="ECO:0000256" key="1">
    <source>
        <dbReference type="SAM" id="SignalP"/>
    </source>
</evidence>
<name>L1KVE4_9ACTN</name>
<organism evidence="2 3">
    <name type="scientific">Streptomyces ipomoeae 91-03</name>
    <dbReference type="NCBI Taxonomy" id="698759"/>
    <lineage>
        <taxon>Bacteria</taxon>
        <taxon>Bacillati</taxon>
        <taxon>Actinomycetota</taxon>
        <taxon>Actinomycetes</taxon>
        <taxon>Kitasatosporales</taxon>
        <taxon>Streptomycetaceae</taxon>
        <taxon>Streptomyces</taxon>
    </lineage>
</organism>
<dbReference type="EMBL" id="AEJC01000372">
    <property type="protein sequence ID" value="EKX64440.1"/>
    <property type="molecule type" value="Genomic_DNA"/>
</dbReference>
<protein>
    <recommendedName>
        <fullName evidence="4">Tat pathway signal sequence domain protein</fullName>
    </recommendedName>
</protein>
<dbReference type="AlphaFoldDB" id="L1KVE4"/>
<reference evidence="2 3" key="1">
    <citation type="submission" date="2012-11" db="EMBL/GenBank/DDBJ databases">
        <authorList>
            <person name="Huguet-Tapia J.C."/>
            <person name="Durkin A.S."/>
            <person name="Pettis G.S."/>
            <person name="Badger J.H."/>
        </authorList>
    </citation>
    <scope>NUCLEOTIDE SEQUENCE [LARGE SCALE GENOMIC DNA]</scope>
    <source>
        <strain evidence="2 3">91-03</strain>
    </source>
</reference>
<keyword evidence="3" id="KW-1185">Reference proteome</keyword>
<accession>L1KVE4</accession>